<evidence type="ECO:0000313" key="2">
    <source>
        <dbReference type="EMBL" id="GII34460.1"/>
    </source>
</evidence>
<dbReference type="PANTHER" id="PTHR23026:SF123">
    <property type="entry name" value="NAD(P)H NITROREDUCTASE RV3131-RELATED"/>
    <property type="match status" value="1"/>
</dbReference>
<reference evidence="2 3" key="1">
    <citation type="submission" date="2021-01" db="EMBL/GenBank/DDBJ databases">
        <title>Whole genome shotgun sequence of Planotetraspora mira NBRC 15435.</title>
        <authorList>
            <person name="Komaki H."/>
            <person name="Tamura T."/>
        </authorList>
    </citation>
    <scope>NUCLEOTIDE SEQUENCE [LARGE SCALE GENOMIC DNA]</scope>
    <source>
        <strain evidence="2 3">NBRC 15435</strain>
    </source>
</reference>
<proteinExistence type="predicted"/>
<dbReference type="RefSeq" id="WP_203958258.1">
    <property type="nucleotide sequence ID" value="NZ_BOOO01000051.1"/>
</dbReference>
<name>A0A8J3XAY9_9ACTN</name>
<dbReference type="InterPro" id="IPR000415">
    <property type="entry name" value="Nitroreductase-like"/>
</dbReference>
<sequence>MNTRTSQAVAGAMRAAIEAAVWAPSVHNTQPWSFGVSGDEICLRADSDRKLRVADPIGWQMLISCGAALFNVRVTLSALGYEPDVRALPDPDRPSLLATVRPRACGEIHEDARMLHAEIPRRRTHRAGFTALPVSDALIEALAAQAGEEGAALMVVRSESAMRVLATLTSAAQEVESQNRAFGLEMMRWSSPPGSSRRDGVPARSYPAAPRRTQPQHFAQRDYTRGQVWGKEDDLPVSVATGLVAVLTTTGDSREDWLAAGQALQRTLLHASAYGVSAAFHTQALEMHDLREFIRRHICEGAFPQMVMRLGFTLDDAGSVRRPSSEVLEEH</sequence>
<dbReference type="Proteomes" id="UP000650628">
    <property type="component" value="Unassembled WGS sequence"/>
</dbReference>
<organism evidence="2 3">
    <name type="scientific">Planotetraspora mira</name>
    <dbReference type="NCBI Taxonomy" id="58121"/>
    <lineage>
        <taxon>Bacteria</taxon>
        <taxon>Bacillati</taxon>
        <taxon>Actinomycetota</taxon>
        <taxon>Actinomycetes</taxon>
        <taxon>Streptosporangiales</taxon>
        <taxon>Streptosporangiaceae</taxon>
        <taxon>Planotetraspora</taxon>
    </lineage>
</organism>
<dbReference type="NCBIfam" id="NF047509">
    <property type="entry name" value="Rv3131_FMN_oxido"/>
    <property type="match status" value="1"/>
</dbReference>
<dbReference type="PANTHER" id="PTHR23026">
    <property type="entry name" value="NADPH NITROREDUCTASE"/>
    <property type="match status" value="1"/>
</dbReference>
<dbReference type="InterPro" id="IPR050627">
    <property type="entry name" value="Nitroreductase/BluB"/>
</dbReference>
<gene>
    <name evidence="2" type="ORF">Pmi06nite_79020</name>
</gene>
<dbReference type="EMBL" id="BOOO01000051">
    <property type="protein sequence ID" value="GII34460.1"/>
    <property type="molecule type" value="Genomic_DNA"/>
</dbReference>
<dbReference type="AlphaFoldDB" id="A0A8J3XAY9"/>
<accession>A0A8J3XAY9</accession>
<protein>
    <submittedName>
        <fullName evidence="2">NAD(P)H nitroreductase</fullName>
    </submittedName>
</protein>
<feature type="region of interest" description="Disordered" evidence="1">
    <location>
        <begin position="187"/>
        <end position="215"/>
    </location>
</feature>
<comment type="caution">
    <text evidence="2">The sequence shown here is derived from an EMBL/GenBank/DDBJ whole genome shotgun (WGS) entry which is preliminary data.</text>
</comment>
<dbReference type="SUPFAM" id="SSF55469">
    <property type="entry name" value="FMN-dependent nitroreductase-like"/>
    <property type="match status" value="2"/>
</dbReference>
<dbReference type="GO" id="GO:0016491">
    <property type="term" value="F:oxidoreductase activity"/>
    <property type="evidence" value="ECO:0007669"/>
    <property type="project" value="InterPro"/>
</dbReference>
<dbReference type="Gene3D" id="3.40.109.10">
    <property type="entry name" value="NADH Oxidase"/>
    <property type="match status" value="2"/>
</dbReference>
<keyword evidence="3" id="KW-1185">Reference proteome</keyword>
<evidence type="ECO:0000313" key="3">
    <source>
        <dbReference type="Proteomes" id="UP000650628"/>
    </source>
</evidence>
<evidence type="ECO:0000256" key="1">
    <source>
        <dbReference type="SAM" id="MobiDB-lite"/>
    </source>
</evidence>